<dbReference type="SUPFAM" id="SSF69593">
    <property type="entry name" value="Glycerol-3-phosphate (1)-acyltransferase"/>
    <property type="match status" value="1"/>
</dbReference>
<evidence type="ECO:0000313" key="6">
    <source>
        <dbReference type="Proteomes" id="UP000807785"/>
    </source>
</evidence>
<evidence type="ECO:0000259" key="4">
    <source>
        <dbReference type="SMART" id="SM00563"/>
    </source>
</evidence>
<gene>
    <name evidence="5" type="ORF">IPH26_02295</name>
</gene>
<evidence type="ECO:0000256" key="2">
    <source>
        <dbReference type="ARBA" id="ARBA00022679"/>
    </source>
</evidence>
<dbReference type="AlphaFoldDB" id="A0A9D7HKP2"/>
<dbReference type="Proteomes" id="UP000807785">
    <property type="component" value="Unassembled WGS sequence"/>
</dbReference>
<dbReference type="InterPro" id="IPR002123">
    <property type="entry name" value="Plipid/glycerol_acylTrfase"/>
</dbReference>
<evidence type="ECO:0000256" key="3">
    <source>
        <dbReference type="ARBA" id="ARBA00023315"/>
    </source>
</evidence>
<dbReference type="PANTHER" id="PTHR10434">
    <property type="entry name" value="1-ACYL-SN-GLYCEROL-3-PHOSPHATE ACYLTRANSFERASE"/>
    <property type="match status" value="1"/>
</dbReference>
<dbReference type="SMART" id="SM00563">
    <property type="entry name" value="PlsC"/>
    <property type="match status" value="1"/>
</dbReference>
<keyword evidence="3 5" id="KW-0012">Acyltransferase</keyword>
<evidence type="ECO:0000313" key="5">
    <source>
        <dbReference type="EMBL" id="MBK6971828.1"/>
    </source>
</evidence>
<dbReference type="GO" id="GO:0003841">
    <property type="term" value="F:1-acylglycerol-3-phosphate O-acyltransferase activity"/>
    <property type="evidence" value="ECO:0007669"/>
    <property type="project" value="TreeGrafter"/>
</dbReference>
<organism evidence="5 6">
    <name type="scientific">Candidatus Methylophosphatis roskildensis</name>
    <dbReference type="NCBI Taxonomy" id="2899263"/>
    <lineage>
        <taxon>Bacteria</taxon>
        <taxon>Pseudomonadati</taxon>
        <taxon>Pseudomonadota</taxon>
        <taxon>Betaproteobacteria</taxon>
        <taxon>Nitrosomonadales</taxon>
        <taxon>Sterolibacteriaceae</taxon>
        <taxon>Candidatus Methylophosphatis</taxon>
    </lineage>
</organism>
<evidence type="ECO:0000256" key="1">
    <source>
        <dbReference type="ARBA" id="ARBA00005189"/>
    </source>
</evidence>
<feature type="domain" description="Phospholipid/glycerol acyltransferase" evidence="4">
    <location>
        <begin position="34"/>
        <end position="155"/>
    </location>
</feature>
<dbReference type="PANTHER" id="PTHR10434:SF11">
    <property type="entry name" value="1-ACYL-SN-GLYCEROL-3-PHOSPHATE ACYLTRANSFERASE"/>
    <property type="match status" value="1"/>
</dbReference>
<name>A0A9D7HKP2_9PROT</name>
<comment type="caution">
    <text evidence="5">The sequence shown here is derived from an EMBL/GenBank/DDBJ whole genome shotgun (WGS) entry which is preliminary data.</text>
</comment>
<dbReference type="EMBL" id="JADJEV010000001">
    <property type="protein sequence ID" value="MBK6971828.1"/>
    <property type="molecule type" value="Genomic_DNA"/>
</dbReference>
<proteinExistence type="predicted"/>
<dbReference type="Pfam" id="PF01553">
    <property type="entry name" value="Acyltransferase"/>
    <property type="match status" value="1"/>
</dbReference>
<comment type="pathway">
    <text evidence="1">Lipid metabolism.</text>
</comment>
<dbReference type="CDD" id="cd07989">
    <property type="entry name" value="LPLAT_AGPAT-like"/>
    <property type="match status" value="1"/>
</dbReference>
<accession>A0A9D7HKP2</accession>
<protein>
    <submittedName>
        <fullName evidence="5">1-acyl-sn-glycerol-3-phosphate acyltransferase</fullName>
    </submittedName>
</protein>
<sequence length="208" mass="22890">MLESLVASAICGVARAVTGARALWRGCAPQPVQRVYFGNHSSHADFVLIWSSLPPTLRRQTRPVAGADYWDRGGLRGYIIHRVFRGVLVDRERAERSADPIEVMVGALDQGASLIVFPEGTRNPQEGLLPFKSGIFRIAEARPGVEFVPVWLDNLKRVMPKGRLLPLPILCTVSFGTPLRLQAGETRESFLARTRDALQGLAPQENPA</sequence>
<dbReference type="GO" id="GO:0006654">
    <property type="term" value="P:phosphatidic acid biosynthetic process"/>
    <property type="evidence" value="ECO:0007669"/>
    <property type="project" value="TreeGrafter"/>
</dbReference>
<reference evidence="5" key="1">
    <citation type="submission" date="2020-10" db="EMBL/GenBank/DDBJ databases">
        <title>Connecting structure to function with the recovery of over 1000 high-quality activated sludge metagenome-assembled genomes encoding full-length rRNA genes using long-read sequencing.</title>
        <authorList>
            <person name="Singleton C.M."/>
            <person name="Petriglieri F."/>
            <person name="Kristensen J.M."/>
            <person name="Kirkegaard R.H."/>
            <person name="Michaelsen T.Y."/>
            <person name="Andersen M.H."/>
            <person name="Karst S.M."/>
            <person name="Dueholm M.S."/>
            <person name="Nielsen P.H."/>
            <person name="Albertsen M."/>
        </authorList>
    </citation>
    <scope>NUCLEOTIDE SEQUENCE</scope>
    <source>
        <strain evidence="5">Bjer_18-Q3-R1-45_BAT3C.347</strain>
    </source>
</reference>
<keyword evidence="2" id="KW-0808">Transferase</keyword>